<evidence type="ECO:0000256" key="1">
    <source>
        <dbReference type="SAM" id="SignalP"/>
    </source>
</evidence>
<protein>
    <submittedName>
        <fullName evidence="2">Uncharacterized protein</fullName>
    </submittedName>
</protein>
<evidence type="ECO:0000313" key="2">
    <source>
        <dbReference type="EMBL" id="CAT04910.1"/>
    </source>
</evidence>
<dbReference type="EMBL" id="FM864216">
    <property type="protein sequence ID" value="CAT04910.1"/>
    <property type="molecule type" value="Genomic_DNA"/>
</dbReference>
<dbReference type="AlphaFoldDB" id="C5J618"/>
<keyword evidence="3" id="KW-1185">Reference proteome</keyword>
<accession>C5J618</accession>
<reference evidence="3" key="1">
    <citation type="journal article" date="2009" name="BMC Bioinformatics">
        <title>The Mycoplasma conjunctivae genome sequencing, annotation and analysis.</title>
        <authorList>
            <person name="Calderon-Copete S.P."/>
            <person name="Wigger G."/>
            <person name="Wunderlin C."/>
            <person name="Schmidheini T."/>
            <person name="Frey J."/>
            <person name="Quail M.A."/>
            <person name="Falquet L."/>
        </authorList>
    </citation>
    <scope>NUCLEOTIDE SEQUENCE [LARGE SCALE GENOMIC DNA]</scope>
    <source>
        <strain evidence="3">ATCC 25834 / NCTC 10147 / HRC/581</strain>
    </source>
</reference>
<name>C5J618_MESCH</name>
<dbReference type="KEGG" id="mco:MCJ_002190"/>
<keyword evidence="1" id="KW-0732">Signal</keyword>
<sequence length="61" mass="6762">MKKTKLIINLSLSFAAIAGISTLAFVASNKTNVNTKTNTKYQSEFKSILQQESQKILKSLK</sequence>
<dbReference type="HOGENOM" id="CLU_2917659_0_0_14"/>
<feature type="signal peptide" evidence="1">
    <location>
        <begin position="1"/>
        <end position="18"/>
    </location>
</feature>
<evidence type="ECO:0000313" key="3">
    <source>
        <dbReference type="Proteomes" id="UP000001491"/>
    </source>
</evidence>
<dbReference type="Proteomes" id="UP000001491">
    <property type="component" value="Chromosome"/>
</dbReference>
<proteinExistence type="predicted"/>
<gene>
    <name evidence="2" type="ordered locus">MCJ_002190</name>
</gene>
<organism evidence="2 3">
    <name type="scientific">Mesomycoplasma conjunctivae (strain ATCC 25834 / NCTC 10147 / HRC/581)</name>
    <name type="common">Mycoplasma conjunctivae</name>
    <dbReference type="NCBI Taxonomy" id="572263"/>
    <lineage>
        <taxon>Bacteria</taxon>
        <taxon>Bacillati</taxon>
        <taxon>Mycoplasmatota</taxon>
        <taxon>Mycoplasmoidales</taxon>
        <taxon>Metamycoplasmataceae</taxon>
        <taxon>Mesomycoplasma</taxon>
    </lineage>
</organism>
<feature type="chain" id="PRO_5002951248" evidence="1">
    <location>
        <begin position="19"/>
        <end position="61"/>
    </location>
</feature>